<evidence type="ECO:0000313" key="7">
    <source>
        <dbReference type="EMBL" id="SHF28933.1"/>
    </source>
</evidence>
<keyword evidence="3 6" id="KW-0812">Transmembrane</keyword>
<evidence type="ECO:0000256" key="1">
    <source>
        <dbReference type="ARBA" id="ARBA00004236"/>
    </source>
</evidence>
<dbReference type="GO" id="GO:0036376">
    <property type="term" value="P:sodium ion export across plasma membrane"/>
    <property type="evidence" value="ECO:0007669"/>
    <property type="project" value="InterPro"/>
</dbReference>
<sequence length="86" mass="9138">MENIETAILLMVVGMATVFVILLIVIYLGKLLISLVNKYAPEEVAPVNREAQRGPAPIPGNILAAITAAVNVVTQGKGKVTKVEKL</sequence>
<evidence type="ECO:0000256" key="4">
    <source>
        <dbReference type="ARBA" id="ARBA00022989"/>
    </source>
</evidence>
<dbReference type="STRING" id="871325.SAMN05444349_11543"/>
<keyword evidence="8" id="KW-1185">Reference proteome</keyword>
<evidence type="ECO:0000256" key="2">
    <source>
        <dbReference type="ARBA" id="ARBA00022475"/>
    </source>
</evidence>
<dbReference type="GO" id="GO:0005886">
    <property type="term" value="C:plasma membrane"/>
    <property type="evidence" value="ECO:0007669"/>
    <property type="project" value="UniProtKB-SubCell"/>
</dbReference>
<name>A0A1M5AFB6_9BACE</name>
<evidence type="ECO:0000256" key="5">
    <source>
        <dbReference type="ARBA" id="ARBA00023136"/>
    </source>
</evidence>
<keyword evidence="5 6" id="KW-0472">Membrane</keyword>
<dbReference type="RefSeq" id="WP_025074841.1">
    <property type="nucleotide sequence ID" value="NZ_FQVD01000015.1"/>
</dbReference>
<dbReference type="InterPro" id="IPR005899">
    <property type="entry name" value="Na_pump_deCOase"/>
</dbReference>
<dbReference type="OrthoDB" id="1096727at2"/>
<evidence type="ECO:0000256" key="6">
    <source>
        <dbReference type="SAM" id="Phobius"/>
    </source>
</evidence>
<keyword evidence="4 6" id="KW-1133">Transmembrane helix</keyword>
<gene>
    <name evidence="7" type="ORF">SAMN05444349_11543</name>
</gene>
<dbReference type="GO" id="GO:0015081">
    <property type="term" value="F:sodium ion transmembrane transporter activity"/>
    <property type="evidence" value="ECO:0007669"/>
    <property type="project" value="InterPro"/>
</dbReference>
<comment type="subcellular location">
    <subcellularLocation>
        <location evidence="1">Cell membrane</location>
    </subcellularLocation>
</comment>
<dbReference type="Proteomes" id="UP000184436">
    <property type="component" value="Unassembled WGS sequence"/>
</dbReference>
<dbReference type="EMBL" id="FQVD01000015">
    <property type="protein sequence ID" value="SHF28933.1"/>
    <property type="molecule type" value="Genomic_DNA"/>
</dbReference>
<feature type="transmembrane region" description="Helical" evidence="6">
    <location>
        <begin position="6"/>
        <end position="28"/>
    </location>
</feature>
<reference evidence="7 8" key="1">
    <citation type="submission" date="2016-11" db="EMBL/GenBank/DDBJ databases">
        <authorList>
            <person name="Jaros S."/>
            <person name="Januszkiewicz K."/>
            <person name="Wedrychowicz H."/>
        </authorList>
    </citation>
    <scope>NUCLEOTIDE SEQUENCE [LARGE SCALE GENOMIC DNA]</scope>
    <source>
        <strain evidence="7 8">DSM 26883</strain>
    </source>
</reference>
<dbReference type="Pfam" id="PF04277">
    <property type="entry name" value="OAD_gamma"/>
    <property type="match status" value="1"/>
</dbReference>
<keyword evidence="2" id="KW-1003">Cell membrane</keyword>
<evidence type="ECO:0000256" key="3">
    <source>
        <dbReference type="ARBA" id="ARBA00022692"/>
    </source>
</evidence>
<protein>
    <submittedName>
        <fullName evidence="7">Oxaloacetate decarboxylase, gamma subunit</fullName>
    </submittedName>
</protein>
<proteinExistence type="predicted"/>
<organism evidence="7 8">
    <name type="scientific">Bacteroides faecichinchillae</name>
    <dbReference type="NCBI Taxonomy" id="871325"/>
    <lineage>
        <taxon>Bacteria</taxon>
        <taxon>Pseudomonadati</taxon>
        <taxon>Bacteroidota</taxon>
        <taxon>Bacteroidia</taxon>
        <taxon>Bacteroidales</taxon>
        <taxon>Bacteroidaceae</taxon>
        <taxon>Bacteroides</taxon>
    </lineage>
</organism>
<accession>A0A1M5AFB6</accession>
<dbReference type="AlphaFoldDB" id="A0A1M5AFB6"/>
<evidence type="ECO:0000313" key="8">
    <source>
        <dbReference type="Proteomes" id="UP000184436"/>
    </source>
</evidence>